<keyword evidence="3" id="KW-1185">Reference proteome</keyword>
<keyword evidence="1" id="KW-0812">Transmembrane</keyword>
<sequence length="276" mass="31795">MTLGQMGWIFRINILSIFVFISFLIPSLWQLSADIVNDSRPLRVSWEDDAQERIEVSFNQKKNSNLISFRLGKNDISEIENSASLAILFAEEAFELNLLLEREREISLRPIGFFDTISLHNPNGPEKSSKGGIGDFETLNLLFFEWFSGEYFKDKSSDRLDQSIGYVYPDSLSSSDLKFYWQTNVNLRSIKKFRRYLAKLTHSDPDSDKKYLSFVSDLFDFSHLDLSFFFQSFSILQLPHLNKTCSIVGQSIGVSVISPLSQFSILILPLEQREHT</sequence>
<dbReference type="EMBL" id="RQFY01000006">
    <property type="protein sequence ID" value="TGL32560.1"/>
    <property type="molecule type" value="Genomic_DNA"/>
</dbReference>
<keyword evidence="1" id="KW-0472">Membrane</keyword>
<keyword evidence="1" id="KW-1133">Transmembrane helix</keyword>
<proteinExistence type="predicted"/>
<evidence type="ECO:0000256" key="1">
    <source>
        <dbReference type="SAM" id="Phobius"/>
    </source>
</evidence>
<organism evidence="2 3">
    <name type="scientific">Leptospira koniambonensis</name>
    <dbReference type="NCBI Taxonomy" id="2484950"/>
    <lineage>
        <taxon>Bacteria</taxon>
        <taxon>Pseudomonadati</taxon>
        <taxon>Spirochaetota</taxon>
        <taxon>Spirochaetia</taxon>
        <taxon>Leptospirales</taxon>
        <taxon>Leptospiraceae</taxon>
        <taxon>Leptospira</taxon>
    </lineage>
</organism>
<reference evidence="2" key="1">
    <citation type="journal article" date="2019" name="PLoS Negl. Trop. Dis.">
        <title>Revisiting the worldwide diversity of Leptospira species in the environment.</title>
        <authorList>
            <person name="Vincent A.T."/>
            <person name="Schiettekatte O."/>
            <person name="Bourhy P."/>
            <person name="Veyrier F.J."/>
            <person name="Picardeau M."/>
        </authorList>
    </citation>
    <scope>NUCLEOTIDE SEQUENCE [LARGE SCALE GENOMIC DNA]</scope>
    <source>
        <strain evidence="2">201800265</strain>
    </source>
</reference>
<evidence type="ECO:0000313" key="2">
    <source>
        <dbReference type="EMBL" id="TGL32560.1"/>
    </source>
</evidence>
<dbReference type="AlphaFoldDB" id="A0A4R9J6R7"/>
<accession>A0A4R9J6R7</accession>
<evidence type="ECO:0000313" key="3">
    <source>
        <dbReference type="Proteomes" id="UP000297871"/>
    </source>
</evidence>
<gene>
    <name evidence="2" type="ORF">EHQ52_14845</name>
</gene>
<comment type="caution">
    <text evidence="2">The sequence shown here is derived from an EMBL/GenBank/DDBJ whole genome shotgun (WGS) entry which is preliminary data.</text>
</comment>
<protein>
    <submittedName>
        <fullName evidence="2">Uncharacterized protein</fullName>
    </submittedName>
</protein>
<dbReference type="Proteomes" id="UP000297871">
    <property type="component" value="Unassembled WGS sequence"/>
</dbReference>
<name>A0A4R9J6R7_9LEPT</name>
<feature type="transmembrane region" description="Helical" evidence="1">
    <location>
        <begin position="12"/>
        <end position="31"/>
    </location>
</feature>